<accession>A0A375GGS4</accession>
<organism evidence="3">
    <name type="scientific">Cupriavidus oxalaticus</name>
    <dbReference type="NCBI Taxonomy" id="96344"/>
    <lineage>
        <taxon>Bacteria</taxon>
        <taxon>Pseudomonadati</taxon>
        <taxon>Pseudomonadota</taxon>
        <taxon>Betaproteobacteria</taxon>
        <taxon>Burkholderiales</taxon>
        <taxon>Burkholderiaceae</taxon>
        <taxon>Cupriavidus</taxon>
    </lineage>
</organism>
<name>A0A375GGS4_9BURK</name>
<feature type="region of interest" description="Disordered" evidence="1">
    <location>
        <begin position="85"/>
        <end position="105"/>
    </location>
</feature>
<sequence>MPCARTHGAVRLTPSGPAPTPRPLPQEGVERYECCAYCRAHRPPEPTSPGQSIMQTFLALCAYFLACLFALLFAARWILRNHPALRERPPAPPPCPATDDPPGPG</sequence>
<feature type="region of interest" description="Disordered" evidence="1">
    <location>
        <begin position="1"/>
        <end position="26"/>
    </location>
</feature>
<proteinExistence type="predicted"/>
<dbReference type="EMBL" id="OGUS01000133">
    <property type="protein sequence ID" value="SPC19092.1"/>
    <property type="molecule type" value="Genomic_DNA"/>
</dbReference>
<evidence type="ECO:0000256" key="1">
    <source>
        <dbReference type="SAM" id="MobiDB-lite"/>
    </source>
</evidence>
<comment type="caution">
    <text evidence="3">The sequence shown here is derived from an EMBL/GenBank/DDBJ whole genome shotgun (WGS) entry which is preliminary data.</text>
</comment>
<feature type="transmembrane region" description="Helical" evidence="2">
    <location>
        <begin position="57"/>
        <end position="79"/>
    </location>
</feature>
<feature type="compositionally biased region" description="Pro residues" evidence="1">
    <location>
        <begin position="90"/>
        <end position="105"/>
    </location>
</feature>
<dbReference type="AlphaFoldDB" id="A0A375GGS4"/>
<dbReference type="Proteomes" id="UP000256862">
    <property type="component" value="Plasmid CO2235_mp"/>
</dbReference>
<keyword evidence="2" id="KW-1133">Transmembrane helix</keyword>
<keyword evidence="2" id="KW-0472">Membrane</keyword>
<reference evidence="3" key="1">
    <citation type="submission" date="2018-01" db="EMBL/GenBank/DDBJ databases">
        <authorList>
            <person name="Clerissi C."/>
        </authorList>
    </citation>
    <scope>NUCLEOTIDE SEQUENCE</scope>
    <source>
        <strain evidence="3">Cupriavidus oxalaticus LMG 2235</strain>
    </source>
</reference>
<protein>
    <submittedName>
        <fullName evidence="3">Uncharacterized protein</fullName>
    </submittedName>
</protein>
<evidence type="ECO:0000256" key="2">
    <source>
        <dbReference type="SAM" id="Phobius"/>
    </source>
</evidence>
<evidence type="ECO:0000313" key="3">
    <source>
        <dbReference type="EMBL" id="SPC19092.1"/>
    </source>
</evidence>
<gene>
    <name evidence="3" type="ORF">CO2235_MP100014</name>
</gene>
<keyword evidence="2" id="KW-0812">Transmembrane</keyword>